<dbReference type="Proteomes" id="UP000078406">
    <property type="component" value="Unassembled WGS sequence"/>
</dbReference>
<feature type="region of interest" description="Disordered" evidence="1">
    <location>
        <begin position="97"/>
        <end position="123"/>
    </location>
</feature>
<feature type="compositionally biased region" description="Low complexity" evidence="1">
    <location>
        <begin position="39"/>
        <end position="53"/>
    </location>
</feature>
<evidence type="ECO:0000313" key="2">
    <source>
        <dbReference type="EMBL" id="OAJ94244.1"/>
    </source>
</evidence>
<protein>
    <submittedName>
        <fullName evidence="2">Uncharacterized protein</fullName>
    </submittedName>
</protein>
<gene>
    <name evidence="2" type="ORF">APB76_10535</name>
</gene>
<reference evidence="2 3" key="1">
    <citation type="journal article" date="2016" name="Syst. Appl. Microbiol.">
        <title>Vibrio bivalvicida sp. nov., a novel larval pathogen for bivalve molluscs reared in a hatchery.</title>
        <authorList>
            <person name="Dubert J."/>
            <person name="Romalde J.L."/>
            <person name="Prado S."/>
            <person name="Barja J.L."/>
        </authorList>
    </citation>
    <scope>NUCLEOTIDE SEQUENCE [LARGE SCALE GENOMIC DNA]</scope>
    <source>
        <strain evidence="2 3">605</strain>
    </source>
</reference>
<name>A0A177Y062_9VIBR</name>
<feature type="region of interest" description="Disordered" evidence="1">
    <location>
        <begin position="30"/>
        <end position="56"/>
    </location>
</feature>
<accession>A0A177Y062</accession>
<evidence type="ECO:0000313" key="3">
    <source>
        <dbReference type="Proteomes" id="UP000078406"/>
    </source>
</evidence>
<dbReference type="AlphaFoldDB" id="A0A177Y062"/>
<dbReference type="EMBL" id="LLEI02000029">
    <property type="protein sequence ID" value="OAJ94244.1"/>
    <property type="molecule type" value="Genomic_DNA"/>
</dbReference>
<evidence type="ECO:0000256" key="1">
    <source>
        <dbReference type="SAM" id="MobiDB-lite"/>
    </source>
</evidence>
<proteinExistence type="predicted"/>
<comment type="caution">
    <text evidence="2">The sequence shown here is derived from an EMBL/GenBank/DDBJ whole genome shotgun (WGS) entry which is preliminary data.</text>
</comment>
<sequence length="123" mass="13602">MFRKLSLLLAIMLVIGLVTLFVFPEKTSPLTSSNQAVESTQSSQPSPDAPSDLLSRDVSFPTPVIQLQQTIAHGLVEAERVDLPLLNGELAEFSQKNISEEYPSPPELEDLKQRLKKLQSLSQ</sequence>
<dbReference type="RefSeq" id="WP_054962902.1">
    <property type="nucleotide sequence ID" value="NZ_LLEI02000029.1"/>
</dbReference>
<organism evidence="2 3">
    <name type="scientific">Vibrio bivalvicida</name>
    <dbReference type="NCBI Taxonomy" id="1276888"/>
    <lineage>
        <taxon>Bacteria</taxon>
        <taxon>Pseudomonadati</taxon>
        <taxon>Pseudomonadota</taxon>
        <taxon>Gammaproteobacteria</taxon>
        <taxon>Vibrionales</taxon>
        <taxon>Vibrionaceae</taxon>
        <taxon>Vibrio</taxon>
        <taxon>Vibrio oreintalis group</taxon>
    </lineage>
</organism>